<dbReference type="Pfam" id="PF00005">
    <property type="entry name" value="ABC_tran"/>
    <property type="match status" value="1"/>
</dbReference>
<dbReference type="GO" id="GO:0005524">
    <property type="term" value="F:ATP binding"/>
    <property type="evidence" value="ECO:0007669"/>
    <property type="project" value="UniProtKB-KW"/>
</dbReference>
<evidence type="ECO:0000256" key="6">
    <source>
        <dbReference type="ARBA" id="ARBA00022840"/>
    </source>
</evidence>
<evidence type="ECO:0000256" key="8">
    <source>
        <dbReference type="ARBA" id="ARBA00023136"/>
    </source>
</evidence>
<keyword evidence="8 9" id="KW-0472">Membrane</keyword>
<dbReference type="FunFam" id="3.40.50.300:FF:000287">
    <property type="entry name" value="Multidrug ABC transporter ATP-binding protein"/>
    <property type="match status" value="1"/>
</dbReference>
<feature type="transmembrane region" description="Helical" evidence="9">
    <location>
        <begin position="44"/>
        <end position="66"/>
    </location>
</feature>
<dbReference type="GO" id="GO:0016887">
    <property type="term" value="F:ATP hydrolysis activity"/>
    <property type="evidence" value="ECO:0007669"/>
    <property type="project" value="InterPro"/>
</dbReference>
<keyword evidence="4 9" id="KW-0812">Transmembrane</keyword>
<dbReference type="CDD" id="cd03254">
    <property type="entry name" value="ABCC_Glucan_exporter_like"/>
    <property type="match status" value="1"/>
</dbReference>
<proteinExistence type="predicted"/>
<name>A0A9D1I8Q3_9CLOT</name>
<dbReference type="Pfam" id="PF00664">
    <property type="entry name" value="ABC_membrane"/>
    <property type="match status" value="1"/>
</dbReference>
<dbReference type="CDD" id="cd18547">
    <property type="entry name" value="ABC_6TM_Tm288_like"/>
    <property type="match status" value="1"/>
</dbReference>
<dbReference type="InterPro" id="IPR003593">
    <property type="entry name" value="AAA+_ATPase"/>
</dbReference>
<gene>
    <name evidence="12" type="ORF">IAD50_09260</name>
</gene>
<organism evidence="12 13">
    <name type="scientific">Candidatus Egerieisoma faecipullorum</name>
    <dbReference type="NCBI Taxonomy" id="2840963"/>
    <lineage>
        <taxon>Bacteria</taxon>
        <taxon>Bacillati</taxon>
        <taxon>Bacillota</taxon>
        <taxon>Clostridia</taxon>
        <taxon>Eubacteriales</taxon>
        <taxon>Clostridiaceae</taxon>
        <taxon>Clostridiaceae incertae sedis</taxon>
        <taxon>Candidatus Egerieisoma</taxon>
    </lineage>
</organism>
<dbReference type="PROSITE" id="PS50893">
    <property type="entry name" value="ABC_TRANSPORTER_2"/>
    <property type="match status" value="1"/>
</dbReference>
<dbReference type="InterPro" id="IPR027417">
    <property type="entry name" value="P-loop_NTPase"/>
</dbReference>
<dbReference type="Proteomes" id="UP000824089">
    <property type="component" value="Unassembled WGS sequence"/>
</dbReference>
<dbReference type="SMART" id="SM00382">
    <property type="entry name" value="AAA"/>
    <property type="match status" value="1"/>
</dbReference>
<keyword evidence="5" id="KW-0547">Nucleotide-binding</keyword>
<evidence type="ECO:0000256" key="7">
    <source>
        <dbReference type="ARBA" id="ARBA00022989"/>
    </source>
</evidence>
<dbReference type="PANTHER" id="PTHR43394">
    <property type="entry name" value="ATP-DEPENDENT PERMEASE MDL1, MITOCHONDRIAL"/>
    <property type="match status" value="1"/>
</dbReference>
<reference evidence="12" key="1">
    <citation type="submission" date="2020-10" db="EMBL/GenBank/DDBJ databases">
        <authorList>
            <person name="Gilroy R."/>
        </authorList>
    </citation>
    <scope>NUCLEOTIDE SEQUENCE</scope>
    <source>
        <strain evidence="12">CHK195-4489</strain>
    </source>
</reference>
<dbReference type="SUPFAM" id="SSF52540">
    <property type="entry name" value="P-loop containing nucleoside triphosphate hydrolases"/>
    <property type="match status" value="1"/>
</dbReference>
<evidence type="ECO:0000259" key="11">
    <source>
        <dbReference type="PROSITE" id="PS50929"/>
    </source>
</evidence>
<dbReference type="InterPro" id="IPR039421">
    <property type="entry name" value="Type_1_exporter"/>
</dbReference>
<evidence type="ECO:0000256" key="9">
    <source>
        <dbReference type="SAM" id="Phobius"/>
    </source>
</evidence>
<dbReference type="PROSITE" id="PS00211">
    <property type="entry name" value="ABC_TRANSPORTER_1"/>
    <property type="match status" value="1"/>
</dbReference>
<evidence type="ECO:0000256" key="2">
    <source>
        <dbReference type="ARBA" id="ARBA00022448"/>
    </source>
</evidence>
<evidence type="ECO:0000256" key="3">
    <source>
        <dbReference type="ARBA" id="ARBA00022475"/>
    </source>
</evidence>
<dbReference type="InterPro" id="IPR011527">
    <property type="entry name" value="ABC1_TM_dom"/>
</dbReference>
<comment type="caution">
    <text evidence="12">The sequence shown here is derived from an EMBL/GenBank/DDBJ whole genome shotgun (WGS) entry which is preliminary data.</text>
</comment>
<sequence length="559" mass="61178">MLLLLTLICGLLSAVFTMLSPYVLGETIDAVVPGNGKPYSFPEYLVILAILYGLGAVTQWAVPYFASILSGKTVQRIREDAFKKLQTLPLRYFDTHKHGDVMSRITNDADNISDGLSQCLSQFLTGIITVLGIIGFMFALNVWIALIVLIITPLSVLVAKFVVVRSTRLFREQQKKVGELNGFAEEIISGYKTVKAYGLEEELLRRFSAVNDDLYSVGQKAQFSSSQINPSTRLVNHIAYISVGIAGGIAACLGGFSVGKIASFLTYATQFAKPINEIAGVTTQIQSALASAERIAEILAEDSEAADPEAMPELPEHIRGGVTFENVSFSYEPERPLIRNMNIDVLPNQVVAIVGPTGAGKTTLVNLLMRFYDVTGGSIKIDGTEISSVKRSSVRRQFSMVLQDTWLFRGTVRENIAYAREDAGEEEIIAAAKAAHAHNFIKRLPNGYDTILSGTGDLSSGQQQLLTIARAMLLDPPMLILDEATSSVDIRTEQYIQRSFREMMNGRTSFVIAHRLSTIRNADLILVMNKGDIAEAGTHEELMAEKGLYYSLVQSGITP</sequence>
<dbReference type="FunFam" id="1.20.1560.10:FF:000011">
    <property type="entry name" value="Multidrug ABC transporter ATP-binding protein"/>
    <property type="match status" value="1"/>
</dbReference>
<keyword evidence="2" id="KW-0813">Transport</keyword>
<feature type="domain" description="ABC transmembrane type-1" evidence="11">
    <location>
        <begin position="4"/>
        <end position="287"/>
    </location>
</feature>
<dbReference type="Gene3D" id="1.20.1560.10">
    <property type="entry name" value="ABC transporter type 1, transmembrane domain"/>
    <property type="match status" value="1"/>
</dbReference>
<dbReference type="SUPFAM" id="SSF90123">
    <property type="entry name" value="ABC transporter transmembrane region"/>
    <property type="match status" value="1"/>
</dbReference>
<protein>
    <submittedName>
        <fullName evidence="12">ABC transporter ATP-binding protein</fullName>
    </submittedName>
</protein>
<dbReference type="InterPro" id="IPR003439">
    <property type="entry name" value="ABC_transporter-like_ATP-bd"/>
</dbReference>
<dbReference type="GO" id="GO:0015421">
    <property type="term" value="F:ABC-type oligopeptide transporter activity"/>
    <property type="evidence" value="ECO:0007669"/>
    <property type="project" value="TreeGrafter"/>
</dbReference>
<keyword evidence="6 12" id="KW-0067">ATP-binding</keyword>
<keyword evidence="7 9" id="KW-1133">Transmembrane helix</keyword>
<dbReference type="InterPro" id="IPR036640">
    <property type="entry name" value="ABC1_TM_sf"/>
</dbReference>
<evidence type="ECO:0000313" key="12">
    <source>
        <dbReference type="EMBL" id="HIU30466.1"/>
    </source>
</evidence>
<dbReference type="GO" id="GO:0005886">
    <property type="term" value="C:plasma membrane"/>
    <property type="evidence" value="ECO:0007669"/>
    <property type="project" value="UniProtKB-SubCell"/>
</dbReference>
<dbReference type="PANTHER" id="PTHR43394:SF1">
    <property type="entry name" value="ATP-BINDING CASSETTE SUB-FAMILY B MEMBER 10, MITOCHONDRIAL"/>
    <property type="match status" value="1"/>
</dbReference>
<feature type="transmembrane region" description="Helical" evidence="9">
    <location>
        <begin position="238"/>
        <end position="258"/>
    </location>
</feature>
<feature type="transmembrane region" description="Helical" evidence="9">
    <location>
        <begin position="119"/>
        <end position="138"/>
    </location>
</feature>
<reference evidence="12" key="2">
    <citation type="journal article" date="2021" name="PeerJ">
        <title>Extensive microbial diversity within the chicken gut microbiome revealed by metagenomics and culture.</title>
        <authorList>
            <person name="Gilroy R."/>
            <person name="Ravi A."/>
            <person name="Getino M."/>
            <person name="Pursley I."/>
            <person name="Horton D.L."/>
            <person name="Alikhan N.F."/>
            <person name="Baker D."/>
            <person name="Gharbi K."/>
            <person name="Hall N."/>
            <person name="Watson M."/>
            <person name="Adriaenssens E.M."/>
            <person name="Foster-Nyarko E."/>
            <person name="Jarju S."/>
            <person name="Secka A."/>
            <person name="Antonio M."/>
            <person name="Oren A."/>
            <person name="Chaudhuri R.R."/>
            <person name="La Ragione R."/>
            <person name="Hildebrand F."/>
            <person name="Pallen M.J."/>
        </authorList>
    </citation>
    <scope>NUCLEOTIDE SEQUENCE</scope>
    <source>
        <strain evidence="12">CHK195-4489</strain>
    </source>
</reference>
<dbReference type="InterPro" id="IPR017871">
    <property type="entry name" value="ABC_transporter-like_CS"/>
</dbReference>
<feature type="transmembrane region" description="Helical" evidence="9">
    <location>
        <begin position="144"/>
        <end position="163"/>
    </location>
</feature>
<dbReference type="EMBL" id="DVMM01000206">
    <property type="protein sequence ID" value="HIU30466.1"/>
    <property type="molecule type" value="Genomic_DNA"/>
</dbReference>
<comment type="subcellular location">
    <subcellularLocation>
        <location evidence="1">Cell membrane</location>
        <topology evidence="1">Multi-pass membrane protein</topology>
    </subcellularLocation>
</comment>
<keyword evidence="3" id="KW-1003">Cell membrane</keyword>
<evidence type="ECO:0000259" key="10">
    <source>
        <dbReference type="PROSITE" id="PS50893"/>
    </source>
</evidence>
<dbReference type="Gene3D" id="3.40.50.300">
    <property type="entry name" value="P-loop containing nucleotide triphosphate hydrolases"/>
    <property type="match status" value="1"/>
</dbReference>
<accession>A0A9D1I8Q3</accession>
<feature type="domain" description="ABC transporter" evidence="10">
    <location>
        <begin position="322"/>
        <end position="555"/>
    </location>
</feature>
<evidence type="ECO:0000256" key="1">
    <source>
        <dbReference type="ARBA" id="ARBA00004651"/>
    </source>
</evidence>
<dbReference type="AlphaFoldDB" id="A0A9D1I8Q3"/>
<evidence type="ECO:0000313" key="13">
    <source>
        <dbReference type="Proteomes" id="UP000824089"/>
    </source>
</evidence>
<evidence type="ECO:0000256" key="5">
    <source>
        <dbReference type="ARBA" id="ARBA00022741"/>
    </source>
</evidence>
<evidence type="ECO:0000256" key="4">
    <source>
        <dbReference type="ARBA" id="ARBA00022692"/>
    </source>
</evidence>
<dbReference type="PROSITE" id="PS50929">
    <property type="entry name" value="ABC_TM1F"/>
    <property type="match status" value="1"/>
</dbReference>